<evidence type="ECO:0000313" key="3">
    <source>
        <dbReference type="Proteomes" id="UP000266723"/>
    </source>
</evidence>
<name>A0ABQ7AMQ1_BRACR</name>
<dbReference type="Proteomes" id="UP000266723">
    <property type="component" value="Unassembled WGS sequence"/>
</dbReference>
<proteinExistence type="predicted"/>
<accession>A0ABQ7AMQ1</accession>
<evidence type="ECO:0000313" key="2">
    <source>
        <dbReference type="EMBL" id="KAF3498913.1"/>
    </source>
</evidence>
<comment type="caution">
    <text evidence="2">The sequence shown here is derived from an EMBL/GenBank/DDBJ whole genome shotgun (WGS) entry which is preliminary data.</text>
</comment>
<feature type="region of interest" description="Disordered" evidence="1">
    <location>
        <begin position="1"/>
        <end position="33"/>
    </location>
</feature>
<evidence type="ECO:0000256" key="1">
    <source>
        <dbReference type="SAM" id="MobiDB-lite"/>
    </source>
</evidence>
<dbReference type="EMBL" id="QGKV02002055">
    <property type="protein sequence ID" value="KAF3498913.1"/>
    <property type="molecule type" value="Genomic_DNA"/>
</dbReference>
<sequence length="56" mass="6095">MTFQGSLSSSSSRLSLDLDQSEKSNPRSFTAERDSIIEIAIAAPSHLREPKDQTAS</sequence>
<keyword evidence="3" id="KW-1185">Reference proteome</keyword>
<gene>
    <name evidence="2" type="ORF">DY000_02052156</name>
</gene>
<protein>
    <submittedName>
        <fullName evidence="2">Uncharacterized protein</fullName>
    </submittedName>
</protein>
<feature type="compositionally biased region" description="Low complexity" evidence="1">
    <location>
        <begin position="1"/>
        <end position="18"/>
    </location>
</feature>
<reference evidence="2 3" key="1">
    <citation type="journal article" date="2020" name="BMC Genomics">
        <title>Intraspecific diversification of the crop wild relative Brassica cretica Lam. using demographic model selection.</title>
        <authorList>
            <person name="Kioukis A."/>
            <person name="Michalopoulou V.A."/>
            <person name="Briers L."/>
            <person name="Pirintsos S."/>
            <person name="Studholme D.J."/>
            <person name="Pavlidis P."/>
            <person name="Sarris P.F."/>
        </authorList>
    </citation>
    <scope>NUCLEOTIDE SEQUENCE [LARGE SCALE GENOMIC DNA]</scope>
    <source>
        <strain evidence="3">cv. PFS-1207/04</strain>
    </source>
</reference>
<feature type="compositionally biased region" description="Basic and acidic residues" evidence="1">
    <location>
        <begin position="20"/>
        <end position="33"/>
    </location>
</feature>
<organism evidence="2 3">
    <name type="scientific">Brassica cretica</name>
    <name type="common">Mustard</name>
    <dbReference type="NCBI Taxonomy" id="69181"/>
    <lineage>
        <taxon>Eukaryota</taxon>
        <taxon>Viridiplantae</taxon>
        <taxon>Streptophyta</taxon>
        <taxon>Embryophyta</taxon>
        <taxon>Tracheophyta</taxon>
        <taxon>Spermatophyta</taxon>
        <taxon>Magnoliopsida</taxon>
        <taxon>eudicotyledons</taxon>
        <taxon>Gunneridae</taxon>
        <taxon>Pentapetalae</taxon>
        <taxon>rosids</taxon>
        <taxon>malvids</taxon>
        <taxon>Brassicales</taxon>
        <taxon>Brassicaceae</taxon>
        <taxon>Brassiceae</taxon>
        <taxon>Brassica</taxon>
    </lineage>
</organism>